<evidence type="ECO:0000313" key="3">
    <source>
        <dbReference type="Proteomes" id="UP000664534"/>
    </source>
</evidence>
<feature type="region of interest" description="Disordered" evidence="1">
    <location>
        <begin position="230"/>
        <end position="326"/>
    </location>
</feature>
<feature type="compositionally biased region" description="Polar residues" evidence="1">
    <location>
        <begin position="151"/>
        <end position="173"/>
    </location>
</feature>
<feature type="compositionally biased region" description="Low complexity" evidence="1">
    <location>
        <begin position="130"/>
        <end position="141"/>
    </location>
</feature>
<evidence type="ECO:0000313" key="2">
    <source>
        <dbReference type="EMBL" id="CAF9904485.1"/>
    </source>
</evidence>
<feature type="compositionally biased region" description="Acidic residues" evidence="1">
    <location>
        <begin position="271"/>
        <end position="295"/>
    </location>
</feature>
<feature type="compositionally biased region" description="Polar residues" evidence="1">
    <location>
        <begin position="239"/>
        <end position="249"/>
    </location>
</feature>
<evidence type="ECO:0000256" key="1">
    <source>
        <dbReference type="SAM" id="MobiDB-lite"/>
    </source>
</evidence>
<dbReference type="Proteomes" id="UP000664534">
    <property type="component" value="Unassembled WGS sequence"/>
</dbReference>
<sequence>MERDEFGYTEDDYVRMMDDVASEYNRSSHVVGSRMTDVAAIVDEQDQNSSAPPVGGSVHPPSASYNVQASRGRDRGSVKQGSCASRPEPGTRFHPYNRPQQHFQPNAFGDLGDTYPTPPSAGLRGLNTDGQSSYRGSRSAYGGYGGTSSSIQFAQPNVSNLPSARSQHDTLGQQRRPLSWNQDQVPRPAMPLPRSSQRNPQYRVSRLHRNPAEFAGAQRFAAMANAPSLYAANGPYVNPHSQPQSNVRPNGQGLQLQSGSGGSRYPTVPAVDDEDEDGEYSSEEEEDEEAGEEQDVPMTKGTKKSKNAPKSRERLRRGLTRTNADGELKWFAKTDGKGVLAVRHDDIRSQLIAKAEAERVALGVQNDHPDTPGPGKDNVTSFYRKHVHWGPERDDRPEIDFAWEEEKEKYPRPKCPGPWMVFGEDGKKFVVLGPDDNPVKDWDIPATIASNIPGFKLEAMRRENMNLGHKDCKALF</sequence>
<gene>
    <name evidence="2" type="ORF">IMSHALPRED_000078</name>
</gene>
<name>A0A8H3EF66_9LECA</name>
<protein>
    <submittedName>
        <fullName evidence="2">Uncharacterized protein</fullName>
    </submittedName>
</protein>
<comment type="caution">
    <text evidence="2">The sequence shown here is derived from an EMBL/GenBank/DDBJ whole genome shotgun (WGS) entry which is preliminary data.</text>
</comment>
<dbReference type="AlphaFoldDB" id="A0A8H3EF66"/>
<proteinExistence type="predicted"/>
<dbReference type="OrthoDB" id="5348779at2759"/>
<dbReference type="EMBL" id="CAJPDT010000001">
    <property type="protein sequence ID" value="CAF9904485.1"/>
    <property type="molecule type" value="Genomic_DNA"/>
</dbReference>
<feature type="compositionally biased region" description="Basic residues" evidence="1">
    <location>
        <begin position="301"/>
        <end position="319"/>
    </location>
</feature>
<keyword evidence="3" id="KW-1185">Reference proteome</keyword>
<reference evidence="2" key="1">
    <citation type="submission" date="2021-03" db="EMBL/GenBank/DDBJ databases">
        <authorList>
            <person name="Tagirdzhanova G."/>
        </authorList>
    </citation>
    <scope>NUCLEOTIDE SEQUENCE</scope>
</reference>
<organism evidence="2 3">
    <name type="scientific">Imshaugia aleurites</name>
    <dbReference type="NCBI Taxonomy" id="172621"/>
    <lineage>
        <taxon>Eukaryota</taxon>
        <taxon>Fungi</taxon>
        <taxon>Dikarya</taxon>
        <taxon>Ascomycota</taxon>
        <taxon>Pezizomycotina</taxon>
        <taxon>Lecanoromycetes</taxon>
        <taxon>OSLEUM clade</taxon>
        <taxon>Lecanoromycetidae</taxon>
        <taxon>Lecanorales</taxon>
        <taxon>Lecanorineae</taxon>
        <taxon>Parmeliaceae</taxon>
        <taxon>Imshaugia</taxon>
    </lineage>
</organism>
<accession>A0A8H3EF66</accession>
<feature type="region of interest" description="Disordered" evidence="1">
    <location>
        <begin position="42"/>
        <end position="210"/>
    </location>
</feature>